<sequence>MNSQSFGSHLIFLLLISDVISSSPNSSSYSIVTVFFLPIGNEGFCDDVRFSLQFKLSLFFSDDSTFVV</sequence>
<feature type="signal peptide" evidence="1">
    <location>
        <begin position="1"/>
        <end position="21"/>
    </location>
</feature>
<dbReference type="EMBL" id="GFTR01000126">
    <property type="protein sequence ID" value="JAW16300.1"/>
    <property type="molecule type" value="Transcribed_RNA"/>
</dbReference>
<evidence type="ECO:0000313" key="2">
    <source>
        <dbReference type="EMBL" id="JAW16300.1"/>
    </source>
</evidence>
<dbReference type="AlphaFoldDB" id="A0A224Y540"/>
<proteinExistence type="predicted"/>
<name>A0A224Y540_9HEMI</name>
<protein>
    <submittedName>
        <fullName evidence="2">Putative secreted protein</fullName>
    </submittedName>
</protein>
<reference evidence="2" key="1">
    <citation type="journal article" date="2018" name="PLoS Negl. Trop. Dis.">
        <title>An insight into the salivary gland and fat body transcriptome of Panstrongylus lignarius (Hemiptera: Heteroptera), the main vector of Chagas disease in Peru.</title>
        <authorList>
            <person name="Nevoa J.C."/>
            <person name="Mendes M.T."/>
            <person name="da Silva M.V."/>
            <person name="Soares S.C."/>
            <person name="Oliveira C.J.F."/>
            <person name="Ribeiro J.M.C."/>
        </authorList>
    </citation>
    <scope>NUCLEOTIDE SEQUENCE</scope>
</reference>
<evidence type="ECO:0000256" key="1">
    <source>
        <dbReference type="SAM" id="SignalP"/>
    </source>
</evidence>
<accession>A0A224Y540</accession>
<keyword evidence="1" id="KW-0732">Signal</keyword>
<feature type="chain" id="PRO_5012465950" evidence="1">
    <location>
        <begin position="22"/>
        <end position="68"/>
    </location>
</feature>
<organism evidence="2">
    <name type="scientific">Panstrongylus lignarius</name>
    <dbReference type="NCBI Taxonomy" id="156445"/>
    <lineage>
        <taxon>Eukaryota</taxon>
        <taxon>Metazoa</taxon>
        <taxon>Ecdysozoa</taxon>
        <taxon>Arthropoda</taxon>
        <taxon>Hexapoda</taxon>
        <taxon>Insecta</taxon>
        <taxon>Pterygota</taxon>
        <taxon>Neoptera</taxon>
        <taxon>Paraneoptera</taxon>
        <taxon>Hemiptera</taxon>
        <taxon>Heteroptera</taxon>
        <taxon>Panheteroptera</taxon>
        <taxon>Cimicomorpha</taxon>
        <taxon>Reduviidae</taxon>
        <taxon>Triatominae</taxon>
        <taxon>Panstrongylus</taxon>
    </lineage>
</organism>